<feature type="compositionally biased region" description="Low complexity" evidence="1">
    <location>
        <begin position="193"/>
        <end position="205"/>
    </location>
</feature>
<dbReference type="AlphaFoldDB" id="A0A820NLP4"/>
<dbReference type="Proteomes" id="UP000663862">
    <property type="component" value="Unassembled WGS sequence"/>
</dbReference>
<evidence type="ECO:0000313" key="2">
    <source>
        <dbReference type="EMBL" id="CAF4390715.1"/>
    </source>
</evidence>
<organism evidence="2 3">
    <name type="scientific">Rotaria socialis</name>
    <dbReference type="NCBI Taxonomy" id="392032"/>
    <lineage>
        <taxon>Eukaryota</taxon>
        <taxon>Metazoa</taxon>
        <taxon>Spiralia</taxon>
        <taxon>Gnathifera</taxon>
        <taxon>Rotifera</taxon>
        <taxon>Eurotatoria</taxon>
        <taxon>Bdelloidea</taxon>
        <taxon>Philodinida</taxon>
        <taxon>Philodinidae</taxon>
        <taxon>Rotaria</taxon>
    </lineage>
</organism>
<reference evidence="2" key="1">
    <citation type="submission" date="2021-02" db="EMBL/GenBank/DDBJ databases">
        <authorList>
            <person name="Nowell W R."/>
        </authorList>
    </citation>
    <scope>NUCLEOTIDE SEQUENCE</scope>
</reference>
<dbReference type="SUPFAM" id="SSF53300">
    <property type="entry name" value="vWA-like"/>
    <property type="match status" value="1"/>
</dbReference>
<feature type="region of interest" description="Disordered" evidence="1">
    <location>
        <begin position="191"/>
        <end position="210"/>
    </location>
</feature>
<evidence type="ECO:0000256" key="1">
    <source>
        <dbReference type="SAM" id="MobiDB-lite"/>
    </source>
</evidence>
<evidence type="ECO:0008006" key="4">
    <source>
        <dbReference type="Google" id="ProtNLM"/>
    </source>
</evidence>
<feature type="region of interest" description="Disordered" evidence="1">
    <location>
        <begin position="1"/>
        <end position="28"/>
    </location>
</feature>
<evidence type="ECO:0000313" key="3">
    <source>
        <dbReference type="Proteomes" id="UP000663862"/>
    </source>
</evidence>
<sequence>MSRSTFLTKSSSTEANETQNYPTTTNANIDRTSTLRFHHRLMPTISTSGRSNETVPVVVVQSSSSLTPTTNTDTTKTNFIQHKSVVRLNPKLKRNIRCTRRSTGIRPDEVALAEATNDPNFNDDDEEEDKPVTCNKFIALTSSDPSEFFDSNRKSPPKPVFKVSRVPPTFDDNTRPLLEKLSISRTDPFMIASSSSPSSPPSNSHPSPPTKIFRTEEFILRRQSSEDDPGSIKRRQIEERVCKLESVIRDKDSIIHDLQRQLDKATRNKPIFRSIKYENLYQFQSPNNRWWTLYDTTNSTYKLGTYEWCNAWDAKPILAMPLGMFQHPLAKQAKLQRWKRIIIHENNNSYAYKSIPNTYLKCYYHPSTSACQTNQLTFLFDLTETTNTEEFNQMKLLTKTLLWLLFNQTNISLSYYSDTFHLINSFDEKTSAKSFEHLYDSIDALDKQLESSKQISVPWTETIHNIVTRIFKRRLLIPVKLIDETDGFTSLANDTSDEEIYTEPYPLYYNDEKAIKTVLNITDEIFRRKRSLKKVYDKSNHVLVILTSRSKYLYDYRQQDKQLGEFIAAVPLRIVVIDFNKISNEKFSESIHSAFIHYAQNVLASSPAAYNYIETYEEFGDAIHGNQLFNHYHRLCHPPEQTLFKDNFTTNLIETNDRSPTDCSLLTLFNNDKKNSTLKEKFDYTFYETTDQCFSSPVYRSLGDRNLYVQRTAQGRWLIIRVDPLLPSIMSIQQKFASTTTSTLSPEFFYATDYANGPMIDDSNYEITASPDLPTSVPHCSNNPGLDTRWESVDTDYSLPTPRRWISNNNQSDLITPICNKYKISCQSTKFDLVILIDAQHEYLSLIQTFLNTFLSLIEPYNHRLSLIILSSATIDPFQYHLPLTSINTINNKMIETYLSYLDDKNTSTVPINQHLERASDYLKSSQEFGSNVPTQQIVLTIPSRFNFNLTDVKEIIQRYSTIRYMALDPYLKTDKNENNNRRKRENFLSSLASSPSYTNLFCAYSAYRDLTFHTIFRLLESLCGSLQ</sequence>
<dbReference type="InterPro" id="IPR036465">
    <property type="entry name" value="vWFA_dom_sf"/>
</dbReference>
<protein>
    <recommendedName>
        <fullName evidence="4">VWFA domain-containing protein</fullName>
    </recommendedName>
</protein>
<name>A0A820NLP4_9BILA</name>
<dbReference type="EMBL" id="CAJOBQ010000613">
    <property type="protein sequence ID" value="CAF4390715.1"/>
    <property type="molecule type" value="Genomic_DNA"/>
</dbReference>
<accession>A0A820NLP4</accession>
<gene>
    <name evidence="2" type="ORF">TSG867_LOCUS12252</name>
</gene>
<feature type="region of interest" description="Disordered" evidence="1">
    <location>
        <begin position="145"/>
        <end position="176"/>
    </location>
</feature>
<comment type="caution">
    <text evidence="2">The sequence shown here is derived from an EMBL/GenBank/DDBJ whole genome shotgun (WGS) entry which is preliminary data.</text>
</comment>
<proteinExistence type="predicted"/>